<evidence type="ECO:0000313" key="1">
    <source>
        <dbReference type="EMBL" id="OAX40102.1"/>
    </source>
</evidence>
<sequence>MRSYYKTSRAASIPVPLVILSPFTNMSTNVVAADIDRIGVENILAQDPFLGGDIAGALRLEDRSTSERLYRLFITSLICRRGGYIPLHDLGAPAGLSTYLFINNNTSFNGSPLSSPVKSFLGAPVPAGLTFSTVHDLWLLSNGHPGALNCPSDDTIVPGVDAVIFQFNYYTPRAISYDVLRFMRKATHNTIILTNEDFQPCCLISDQIQISRMSLCTDCWRAPFLRVRCVSMELGRKPSAHNSPI</sequence>
<keyword evidence="2" id="KW-1185">Reference proteome</keyword>
<proteinExistence type="predicted"/>
<reference evidence="1 2" key="1">
    <citation type="submission" date="2016-06" db="EMBL/GenBank/DDBJ databases">
        <title>Comparative genomics of the ectomycorrhizal sister species Rhizopogon vinicolor and Rhizopogon vesiculosus (Basidiomycota: Boletales) reveals a divergence of the mating type B locus.</title>
        <authorList>
            <consortium name="DOE Joint Genome Institute"/>
            <person name="Mujic A.B."/>
            <person name="Kuo A."/>
            <person name="Tritt A."/>
            <person name="Lipzen A."/>
            <person name="Chen C."/>
            <person name="Johnson J."/>
            <person name="Sharma A."/>
            <person name="Barry K."/>
            <person name="Grigoriev I.V."/>
            <person name="Spatafora J.W."/>
        </authorList>
    </citation>
    <scope>NUCLEOTIDE SEQUENCE [LARGE SCALE GENOMIC DNA]</scope>
    <source>
        <strain evidence="1 2">AM-OR11-026</strain>
    </source>
</reference>
<dbReference type="EMBL" id="KV448224">
    <property type="protein sequence ID" value="OAX40102.1"/>
    <property type="molecule type" value="Genomic_DNA"/>
</dbReference>
<name>A0A1B7N5J5_9AGAM</name>
<dbReference type="AlphaFoldDB" id="A0A1B7N5J5"/>
<accession>A0A1B7N5J5</accession>
<evidence type="ECO:0000313" key="2">
    <source>
        <dbReference type="Proteomes" id="UP000092154"/>
    </source>
</evidence>
<gene>
    <name evidence="1" type="ORF">K503DRAFT_855579</name>
</gene>
<dbReference type="Proteomes" id="UP000092154">
    <property type="component" value="Unassembled WGS sequence"/>
</dbReference>
<dbReference type="InParanoid" id="A0A1B7N5J5"/>
<dbReference type="OrthoDB" id="10370516at2759"/>
<protein>
    <submittedName>
        <fullName evidence="1">Uncharacterized protein</fullName>
    </submittedName>
</protein>
<organism evidence="1 2">
    <name type="scientific">Rhizopogon vinicolor AM-OR11-026</name>
    <dbReference type="NCBI Taxonomy" id="1314800"/>
    <lineage>
        <taxon>Eukaryota</taxon>
        <taxon>Fungi</taxon>
        <taxon>Dikarya</taxon>
        <taxon>Basidiomycota</taxon>
        <taxon>Agaricomycotina</taxon>
        <taxon>Agaricomycetes</taxon>
        <taxon>Agaricomycetidae</taxon>
        <taxon>Boletales</taxon>
        <taxon>Suillineae</taxon>
        <taxon>Rhizopogonaceae</taxon>
        <taxon>Rhizopogon</taxon>
    </lineage>
</organism>